<dbReference type="EMBL" id="KP795453">
    <property type="protein sequence ID" value="AKN35793.1"/>
    <property type="molecule type" value="Genomic_DNA"/>
</dbReference>
<organism evidence="1">
    <name type="scientific">Vibrio sp. FF_304</name>
    <dbReference type="NCBI Taxonomy" id="1652833"/>
    <lineage>
        <taxon>Bacteria</taxon>
        <taxon>Pseudomonadati</taxon>
        <taxon>Pseudomonadota</taxon>
        <taxon>Gammaproteobacteria</taxon>
        <taxon>Vibrionales</taxon>
        <taxon>Vibrionaceae</taxon>
        <taxon>Vibrio</taxon>
    </lineage>
</organism>
<reference evidence="1" key="1">
    <citation type="journal article" date="2015" name="MBio">
        <title>Eco-Evolutionary Dynamics of Episomes among Ecologically Cohesive Bacterial Populations.</title>
        <authorList>
            <person name="Xue H."/>
            <person name="Cordero O.X."/>
            <person name="Camas F.M."/>
            <person name="Trimble W."/>
            <person name="Meyer F."/>
            <person name="Guglielmini J."/>
            <person name="Rocha E.P."/>
            <person name="Polz M.F."/>
        </authorList>
    </citation>
    <scope>NUCLEOTIDE SEQUENCE</scope>
    <source>
        <strain evidence="1">FF_304</strain>
    </source>
</reference>
<dbReference type="AlphaFoldDB" id="A0A0H3ZIN6"/>
<evidence type="ECO:0000313" key="1">
    <source>
        <dbReference type="EMBL" id="AKN35793.1"/>
    </source>
</evidence>
<protein>
    <submittedName>
        <fullName evidence="1">Uncharacterized protein</fullName>
    </submittedName>
</protein>
<accession>A0A0H3ZIN6</accession>
<proteinExistence type="predicted"/>
<name>A0A0H3ZIN6_9VIBR</name>
<sequence length="173" mass="19752">MKLLCWDCDSVTRHQFVGSNPDNGMDLYQCVQCDGRQEVETKENEMEHYDHLITKALINRGGSSSETYVYQLLTGDVKEDCSSVARMWGYLDKPLQSKLVSIFDEVCGVSIAGLSDADVVKVLIEHMAEKAGRRKFFDNTPRDVIDRMSDDEYEGEINDAIQQKRHMLMMNSQ</sequence>